<evidence type="ECO:0000259" key="4">
    <source>
        <dbReference type="PROSITE" id="PS50956"/>
    </source>
</evidence>
<gene>
    <name evidence="5" type="ORF">SD70_31035</name>
</gene>
<accession>A0ABR5A956</accession>
<dbReference type="PRINTS" id="PR00033">
    <property type="entry name" value="HTHASNC"/>
</dbReference>
<keyword evidence="3" id="KW-0804">Transcription</keyword>
<evidence type="ECO:0000256" key="2">
    <source>
        <dbReference type="ARBA" id="ARBA00023125"/>
    </source>
</evidence>
<name>A0ABR5A956_9BACL</name>
<dbReference type="InterPro" id="IPR036388">
    <property type="entry name" value="WH-like_DNA-bd_sf"/>
</dbReference>
<dbReference type="Proteomes" id="UP000031967">
    <property type="component" value="Unassembled WGS sequence"/>
</dbReference>
<dbReference type="InterPro" id="IPR019887">
    <property type="entry name" value="Tscrpt_reg_AsnC/Lrp_C"/>
</dbReference>
<protein>
    <submittedName>
        <fullName evidence="5">Transcriptional regulator</fullName>
    </submittedName>
</protein>
<dbReference type="Pfam" id="PF13404">
    <property type="entry name" value="HTH_AsnC-type"/>
    <property type="match status" value="1"/>
</dbReference>
<sequence>MQYELDPTDIAILRLLQSNARLQWREIGEQVHLTGQAVGVRIRRLEELGAIRGYTVLTDEAKLGKPITAIVTILMKTNLHAEFQRFLREEETVREAHRISGDGCYSLKALAADNDELNRLLDRILEFANYRVQLSIQQVK</sequence>
<reference evidence="5 6" key="1">
    <citation type="submission" date="2014-12" db="EMBL/GenBank/DDBJ databases">
        <title>Draft genome sequence of Paenibacillus kamchatkensis strain B-2647.</title>
        <authorList>
            <person name="Karlyshev A.V."/>
            <person name="Kudryashova E.B."/>
        </authorList>
    </citation>
    <scope>NUCLEOTIDE SEQUENCE [LARGE SCALE GENOMIC DNA]</scope>
    <source>
        <strain evidence="5 6">VKM B-2647</strain>
    </source>
</reference>
<dbReference type="Gene3D" id="3.30.70.920">
    <property type="match status" value="1"/>
</dbReference>
<organism evidence="5 6">
    <name type="scientific">Gordoniibacillus kamchatkensis</name>
    <dbReference type="NCBI Taxonomy" id="1590651"/>
    <lineage>
        <taxon>Bacteria</taxon>
        <taxon>Bacillati</taxon>
        <taxon>Bacillota</taxon>
        <taxon>Bacilli</taxon>
        <taxon>Bacillales</taxon>
        <taxon>Paenibacillaceae</taxon>
        <taxon>Gordoniibacillus</taxon>
    </lineage>
</organism>
<dbReference type="RefSeq" id="WP_041052441.1">
    <property type="nucleotide sequence ID" value="NZ_JXAK01000100.1"/>
</dbReference>
<evidence type="ECO:0000256" key="3">
    <source>
        <dbReference type="ARBA" id="ARBA00023163"/>
    </source>
</evidence>
<dbReference type="PANTHER" id="PTHR30154">
    <property type="entry name" value="LEUCINE-RESPONSIVE REGULATORY PROTEIN"/>
    <property type="match status" value="1"/>
</dbReference>
<dbReference type="InterPro" id="IPR011008">
    <property type="entry name" value="Dimeric_a/b-barrel"/>
</dbReference>
<comment type="caution">
    <text evidence="5">The sequence shown here is derived from an EMBL/GenBank/DDBJ whole genome shotgun (WGS) entry which is preliminary data.</text>
</comment>
<keyword evidence="6" id="KW-1185">Reference proteome</keyword>
<dbReference type="InterPro" id="IPR036390">
    <property type="entry name" value="WH_DNA-bd_sf"/>
</dbReference>
<keyword evidence="1" id="KW-0805">Transcription regulation</keyword>
<dbReference type="InterPro" id="IPR000485">
    <property type="entry name" value="AsnC-type_HTH_dom"/>
</dbReference>
<dbReference type="PROSITE" id="PS50956">
    <property type="entry name" value="HTH_ASNC_2"/>
    <property type="match status" value="1"/>
</dbReference>
<dbReference type="SUPFAM" id="SSF54909">
    <property type="entry name" value="Dimeric alpha+beta barrel"/>
    <property type="match status" value="1"/>
</dbReference>
<dbReference type="EMBL" id="JXAK01000100">
    <property type="protein sequence ID" value="KIL37135.1"/>
    <property type="molecule type" value="Genomic_DNA"/>
</dbReference>
<dbReference type="Gene3D" id="1.10.10.10">
    <property type="entry name" value="Winged helix-like DNA-binding domain superfamily/Winged helix DNA-binding domain"/>
    <property type="match status" value="1"/>
</dbReference>
<keyword evidence="2" id="KW-0238">DNA-binding</keyword>
<dbReference type="InterPro" id="IPR019888">
    <property type="entry name" value="Tscrpt_reg_AsnC-like"/>
</dbReference>
<evidence type="ECO:0000313" key="5">
    <source>
        <dbReference type="EMBL" id="KIL37135.1"/>
    </source>
</evidence>
<evidence type="ECO:0000256" key="1">
    <source>
        <dbReference type="ARBA" id="ARBA00023015"/>
    </source>
</evidence>
<dbReference type="Pfam" id="PF01037">
    <property type="entry name" value="AsnC_trans_reg"/>
    <property type="match status" value="1"/>
</dbReference>
<dbReference type="PANTHER" id="PTHR30154:SF55">
    <property type="entry name" value="HTH-TYPE TRANSCRIPTIONAL REGULATOR LRPB"/>
    <property type="match status" value="1"/>
</dbReference>
<evidence type="ECO:0000313" key="6">
    <source>
        <dbReference type="Proteomes" id="UP000031967"/>
    </source>
</evidence>
<dbReference type="SMART" id="SM00344">
    <property type="entry name" value="HTH_ASNC"/>
    <property type="match status" value="1"/>
</dbReference>
<feature type="domain" description="HTH asnC-type" evidence="4">
    <location>
        <begin position="5"/>
        <end position="66"/>
    </location>
</feature>
<proteinExistence type="predicted"/>
<dbReference type="SUPFAM" id="SSF46785">
    <property type="entry name" value="Winged helix' DNA-binding domain"/>
    <property type="match status" value="1"/>
</dbReference>